<dbReference type="EMBL" id="CP002100">
    <property type="protein sequence ID" value="ADN49474.1"/>
    <property type="molecule type" value="Genomic_DNA"/>
</dbReference>
<organism evidence="2 3">
    <name type="scientific">Vulcanisaeta distributa (strain DSM 14429 / JCM 11212 / NBRC 100878 / IC-017)</name>
    <dbReference type="NCBI Taxonomy" id="572478"/>
    <lineage>
        <taxon>Archaea</taxon>
        <taxon>Thermoproteota</taxon>
        <taxon>Thermoprotei</taxon>
        <taxon>Thermoproteales</taxon>
        <taxon>Thermoproteaceae</taxon>
        <taxon>Vulcanisaeta</taxon>
    </lineage>
</organism>
<keyword evidence="3" id="KW-1185">Reference proteome</keyword>
<dbReference type="eggNOG" id="arCOG10353">
    <property type="taxonomic scope" value="Archaea"/>
</dbReference>
<keyword evidence="1" id="KW-0472">Membrane</keyword>
<reference evidence="2 3" key="1">
    <citation type="journal article" date="2010" name="Stand. Genomic Sci.">
        <title>Complete genome sequence of Vulcanisaeta distributa type strain (IC-017).</title>
        <authorList>
            <person name="Mavromatis K."/>
            <person name="Sikorski J."/>
            <person name="Pabst E."/>
            <person name="Teshima H."/>
            <person name="Lapidus A."/>
            <person name="Lucas S."/>
            <person name="Nolan M."/>
            <person name="Glavina Del Rio T."/>
            <person name="Cheng J.F."/>
            <person name="Bruce D."/>
            <person name="Goodwin L."/>
            <person name="Pitluck S."/>
            <person name="Liolios K."/>
            <person name="Ivanova N."/>
            <person name="Mikhailova N."/>
            <person name="Pati A."/>
            <person name="Chen A."/>
            <person name="Palaniappan K."/>
            <person name="Land M."/>
            <person name="Hauser L."/>
            <person name="Chang Y.J."/>
            <person name="Jeffries C.D."/>
            <person name="Rohde M."/>
            <person name="Spring S."/>
            <person name="Goker M."/>
            <person name="Wirth R."/>
            <person name="Woyke T."/>
            <person name="Bristow J."/>
            <person name="Eisen J.A."/>
            <person name="Markowitz V."/>
            <person name="Hugenholtz P."/>
            <person name="Klenk H.P."/>
            <person name="Kyrpides N.C."/>
        </authorList>
    </citation>
    <scope>NUCLEOTIDE SEQUENCE [LARGE SCALE GENOMIC DNA]</scope>
    <source>
        <strain evidence="3">DSM 14429 / JCM 11212 / NBRC 100878 / IC-017</strain>
    </source>
</reference>
<proteinExistence type="predicted"/>
<evidence type="ECO:0000313" key="2">
    <source>
        <dbReference type="EMBL" id="ADN49474.1"/>
    </source>
</evidence>
<name>E1QS81_VULDI</name>
<keyword evidence="1" id="KW-1133">Transmembrane helix</keyword>
<evidence type="ECO:0000313" key="3">
    <source>
        <dbReference type="Proteomes" id="UP000006681"/>
    </source>
</evidence>
<dbReference type="OrthoDB" id="27863at2157"/>
<gene>
    <name evidence="2" type="ordered locus">Vdis_0059</name>
</gene>
<keyword evidence="1" id="KW-0812">Transmembrane</keyword>
<sequence>MVRVLVVDVVTAVVVAIAVVLLAYLLILRPSMTYLTINAPYVFLMPIGNGQYELLYYDLNGDPHDLVTYKVQSNALNQAVSEINSFNQRNMGTIINGQLFIPLSYEVIIGNSTRVVQIPVQGNTVLLDSASYNEPTIALGLANIWYQPGMGTVLQEVTNLQQYVQNPIFTGGAVVIMSNGIIPYSIMFAYNSIGYGGALNFTMQSIVQSVRAYFTTQVNSAGYNWSPSLWNN</sequence>
<accession>E1QS81</accession>
<dbReference type="RefSeq" id="WP_013335199.1">
    <property type="nucleotide sequence ID" value="NC_014537.1"/>
</dbReference>
<protein>
    <submittedName>
        <fullName evidence="2">Uncharacterized protein</fullName>
    </submittedName>
</protein>
<dbReference type="HOGENOM" id="CLU_1192679_0_0_2"/>
<dbReference type="AlphaFoldDB" id="E1QS81"/>
<dbReference type="Proteomes" id="UP000006681">
    <property type="component" value="Chromosome"/>
</dbReference>
<evidence type="ECO:0000256" key="1">
    <source>
        <dbReference type="SAM" id="Phobius"/>
    </source>
</evidence>
<dbReference type="KEGG" id="vdi:Vdis_0059"/>
<reference evidence="3" key="2">
    <citation type="journal article" date="2010" name="Stand. Genomic Sci.">
        <title>Complete genome sequence of Vulcanisaeta distributa type strain (IC-017T).</title>
        <authorList>
            <person name="Mavromatis K."/>
            <person name="Sikorski J."/>
            <person name="Pabst E."/>
            <person name="Teshima H."/>
            <person name="Lapidus A."/>
            <person name="Lucas S."/>
            <person name="Nolan M."/>
            <person name="Glavina Del Rio T."/>
            <person name="Cheng J."/>
            <person name="Bruce D."/>
            <person name="Goodwin L."/>
            <person name="Pitluck S."/>
            <person name="Liolios K."/>
            <person name="Ivanova N."/>
            <person name="Mikhailova N."/>
            <person name="Pati A."/>
            <person name="Chen A."/>
            <person name="Palaniappan K."/>
            <person name="Land M."/>
            <person name="Hauser L."/>
            <person name="Chang Y."/>
            <person name="Jeffries C."/>
            <person name="Rohde M."/>
            <person name="Spring S."/>
            <person name="Goker M."/>
            <person name="Wirth R."/>
            <person name="Woyke T."/>
            <person name="Bristow J."/>
            <person name="Eisen J."/>
            <person name="Markowitz V."/>
            <person name="Hugenholtz P."/>
            <person name="Klenk H."/>
            <person name="Kyrpides N."/>
        </authorList>
    </citation>
    <scope>NUCLEOTIDE SEQUENCE [LARGE SCALE GENOMIC DNA]</scope>
    <source>
        <strain evidence="3">DSM 14429 / JCM 11212 / NBRC 100878 / IC-017</strain>
    </source>
</reference>
<feature type="transmembrane region" description="Helical" evidence="1">
    <location>
        <begin position="6"/>
        <end position="27"/>
    </location>
</feature>
<dbReference type="GeneID" id="9750972"/>